<keyword evidence="5" id="KW-0028">Amino-acid biosynthesis</keyword>
<gene>
    <name evidence="11" type="primary">argE_2</name>
    <name evidence="11" type="ORF">CD178_01480</name>
</gene>
<evidence type="ECO:0000256" key="7">
    <source>
        <dbReference type="ARBA" id="ARBA00022801"/>
    </source>
</evidence>
<evidence type="ECO:0000256" key="5">
    <source>
        <dbReference type="ARBA" id="ARBA00022605"/>
    </source>
</evidence>
<proteinExistence type="inferred from homology"/>
<dbReference type="GO" id="GO:0046872">
    <property type="term" value="F:metal ion binding"/>
    <property type="evidence" value="ECO:0007669"/>
    <property type="project" value="UniProtKB-KW"/>
</dbReference>
<dbReference type="SUPFAM" id="SSF53187">
    <property type="entry name" value="Zn-dependent exopeptidases"/>
    <property type="match status" value="1"/>
</dbReference>
<name>A0A347WBL4_9PROT</name>
<dbReference type="EMBL" id="CP023036">
    <property type="protein sequence ID" value="AXY22257.1"/>
    <property type="molecule type" value="Genomic_DNA"/>
</dbReference>
<evidence type="ECO:0000256" key="2">
    <source>
        <dbReference type="ARBA" id="ARBA00005691"/>
    </source>
</evidence>
<comment type="cofactor">
    <cofactor evidence="1">
        <name>Zn(2+)</name>
        <dbReference type="ChEBI" id="CHEBI:29105"/>
    </cofactor>
</comment>
<keyword evidence="4" id="KW-0055">Arginine biosynthesis</keyword>
<dbReference type="GO" id="GO:0008777">
    <property type="term" value="F:acetylornithine deacetylase activity"/>
    <property type="evidence" value="ECO:0007669"/>
    <property type="project" value="UniProtKB-EC"/>
</dbReference>
<dbReference type="InterPro" id="IPR011650">
    <property type="entry name" value="Peptidase_M20_dimer"/>
</dbReference>
<evidence type="ECO:0000256" key="3">
    <source>
        <dbReference type="ARBA" id="ARBA00022490"/>
    </source>
</evidence>
<keyword evidence="8" id="KW-0862">Zinc</keyword>
<feature type="domain" description="Peptidase M20 dimerisation" evidence="10">
    <location>
        <begin position="176"/>
        <end position="285"/>
    </location>
</feature>
<organism evidence="11 12">
    <name type="scientific">Komagataeibacter saccharivorans</name>
    <dbReference type="NCBI Taxonomy" id="265959"/>
    <lineage>
        <taxon>Bacteria</taxon>
        <taxon>Pseudomonadati</taxon>
        <taxon>Pseudomonadota</taxon>
        <taxon>Alphaproteobacteria</taxon>
        <taxon>Acetobacterales</taxon>
        <taxon>Acetobacteraceae</taxon>
        <taxon>Komagataeibacter</taxon>
    </lineage>
</organism>
<dbReference type="RefSeq" id="WP_118963602.1">
    <property type="nucleotide sequence ID" value="NZ_CP023036.1"/>
</dbReference>
<evidence type="ECO:0000259" key="10">
    <source>
        <dbReference type="Pfam" id="PF07687"/>
    </source>
</evidence>
<dbReference type="CDD" id="cd03894">
    <property type="entry name" value="M20_ArgE"/>
    <property type="match status" value="1"/>
</dbReference>
<dbReference type="InterPro" id="IPR036264">
    <property type="entry name" value="Bact_exopeptidase_dim_dom"/>
</dbReference>
<dbReference type="PANTHER" id="PTHR43808:SF31">
    <property type="entry name" value="N-ACETYL-L-CITRULLINE DEACETYLASE"/>
    <property type="match status" value="1"/>
</dbReference>
<dbReference type="Pfam" id="PF01546">
    <property type="entry name" value="Peptidase_M20"/>
    <property type="match status" value="1"/>
</dbReference>
<dbReference type="Proteomes" id="UP000264120">
    <property type="component" value="Chromosome"/>
</dbReference>
<keyword evidence="7 11" id="KW-0378">Hydrolase</keyword>
<keyword evidence="3" id="KW-0963">Cytoplasm</keyword>
<sequence length="389" mass="40825">MQSGADKSGTIAILDRLVAFPTICGTSNADLIDWVEQYLVATGARVERVPGDAEGRSSLFATIGPDGPDGIILSAHSDVVPVAGQDWTTDPFRLTARDGRLYGRGSSDMKGFLACMLTAAASAGRRTLRRPLHLAISHDEELGCLGVRSLLRALGQQGVTATGCVVGEPTEMGVAVAHKGKIALKITCHGRAAHSANPFRGQNAIVLASEMVIAAGRMQDHIRQVETHDGRFEVPFSTVQIGLIDGGTALNIVPDRCVIMAEIRLLPGYDGADYVAWLHDAARRITDDGARGGITVEIVNAYPGLASSGDGGILATGLRHARQNKTGVIDFGTEAGLFESELGIPCIVCGPGSISRAHKADEYILPAELAEGDRFLAGILDDLCAEPGA</sequence>
<evidence type="ECO:0000256" key="4">
    <source>
        <dbReference type="ARBA" id="ARBA00022571"/>
    </source>
</evidence>
<accession>A0A347WBL4</accession>
<dbReference type="AlphaFoldDB" id="A0A347WBL4"/>
<dbReference type="InterPro" id="IPR010169">
    <property type="entry name" value="AcOrn-deacetyl"/>
</dbReference>
<dbReference type="NCBIfam" id="TIGR01892">
    <property type="entry name" value="AcOrn-deacetyl"/>
    <property type="match status" value="1"/>
</dbReference>
<keyword evidence="9" id="KW-0170">Cobalt</keyword>
<evidence type="ECO:0000313" key="12">
    <source>
        <dbReference type="Proteomes" id="UP000264120"/>
    </source>
</evidence>
<comment type="similarity">
    <text evidence="2">Belongs to the peptidase M20A family. ArgE subfamily.</text>
</comment>
<dbReference type="Gene3D" id="3.40.630.10">
    <property type="entry name" value="Zn peptidases"/>
    <property type="match status" value="1"/>
</dbReference>
<dbReference type="SUPFAM" id="SSF55031">
    <property type="entry name" value="Bacterial exopeptidase dimerisation domain"/>
    <property type="match status" value="1"/>
</dbReference>
<reference evidence="11 12" key="1">
    <citation type="submission" date="2017-08" db="EMBL/GenBank/DDBJ databases">
        <title>Complete genome sequence of Gluconacetobacter saccharivorans CV1 isolated from Fermented Vinegar.</title>
        <authorList>
            <person name="Kim S.-Y."/>
        </authorList>
    </citation>
    <scope>NUCLEOTIDE SEQUENCE [LARGE SCALE GENOMIC DNA]</scope>
    <source>
        <strain evidence="11 12">CV1</strain>
    </source>
</reference>
<keyword evidence="6" id="KW-0479">Metal-binding</keyword>
<dbReference type="KEGG" id="ksc:CD178_01480"/>
<dbReference type="OrthoDB" id="9809784at2"/>
<dbReference type="EC" id="3.5.1.16" evidence="11"/>
<dbReference type="GO" id="GO:0006526">
    <property type="term" value="P:L-arginine biosynthetic process"/>
    <property type="evidence" value="ECO:0007669"/>
    <property type="project" value="UniProtKB-KW"/>
</dbReference>
<dbReference type="InterPro" id="IPR002933">
    <property type="entry name" value="Peptidase_M20"/>
</dbReference>
<dbReference type="InterPro" id="IPR050072">
    <property type="entry name" value="Peptidase_M20A"/>
</dbReference>
<dbReference type="Pfam" id="PF07687">
    <property type="entry name" value="M20_dimer"/>
    <property type="match status" value="1"/>
</dbReference>
<evidence type="ECO:0000256" key="1">
    <source>
        <dbReference type="ARBA" id="ARBA00001947"/>
    </source>
</evidence>
<dbReference type="NCBIfam" id="NF005710">
    <property type="entry name" value="PRK07522.1"/>
    <property type="match status" value="1"/>
</dbReference>
<evidence type="ECO:0000256" key="6">
    <source>
        <dbReference type="ARBA" id="ARBA00022723"/>
    </source>
</evidence>
<evidence type="ECO:0000313" key="11">
    <source>
        <dbReference type="EMBL" id="AXY22257.1"/>
    </source>
</evidence>
<keyword evidence="12" id="KW-1185">Reference proteome</keyword>
<evidence type="ECO:0000256" key="9">
    <source>
        <dbReference type="ARBA" id="ARBA00023285"/>
    </source>
</evidence>
<protein>
    <submittedName>
        <fullName evidence="11">Acetylornithine deacetylase</fullName>
        <ecNumber evidence="11">3.5.1.16</ecNumber>
    </submittedName>
</protein>
<evidence type="ECO:0000256" key="8">
    <source>
        <dbReference type="ARBA" id="ARBA00022833"/>
    </source>
</evidence>
<dbReference type="InterPro" id="IPR001261">
    <property type="entry name" value="ArgE/DapE_CS"/>
</dbReference>
<dbReference type="Gene3D" id="3.30.70.360">
    <property type="match status" value="1"/>
</dbReference>
<dbReference type="PROSITE" id="PS00759">
    <property type="entry name" value="ARGE_DAPE_CPG2_2"/>
    <property type="match status" value="1"/>
</dbReference>
<dbReference type="PANTHER" id="PTHR43808">
    <property type="entry name" value="ACETYLORNITHINE DEACETYLASE"/>
    <property type="match status" value="1"/>
</dbReference>